<proteinExistence type="predicted"/>
<accession>A0A922KYT7</accession>
<dbReference type="EMBL" id="ASGP02000005">
    <property type="protein sequence ID" value="KAH9506215.1"/>
    <property type="molecule type" value="Genomic_DNA"/>
</dbReference>
<dbReference type="Proteomes" id="UP000790347">
    <property type="component" value="Unassembled WGS sequence"/>
</dbReference>
<organism evidence="1 2">
    <name type="scientific">Dermatophagoides farinae</name>
    <name type="common">American house dust mite</name>
    <dbReference type="NCBI Taxonomy" id="6954"/>
    <lineage>
        <taxon>Eukaryota</taxon>
        <taxon>Metazoa</taxon>
        <taxon>Ecdysozoa</taxon>
        <taxon>Arthropoda</taxon>
        <taxon>Chelicerata</taxon>
        <taxon>Arachnida</taxon>
        <taxon>Acari</taxon>
        <taxon>Acariformes</taxon>
        <taxon>Sarcoptiformes</taxon>
        <taxon>Astigmata</taxon>
        <taxon>Psoroptidia</taxon>
        <taxon>Analgoidea</taxon>
        <taxon>Pyroglyphidae</taxon>
        <taxon>Dermatophagoidinae</taxon>
        <taxon>Dermatophagoides</taxon>
    </lineage>
</organism>
<sequence>MKTADSIIKVGLVVHNAMTAFNRRLSTIWPLRWIGSSSWRRSSSAWPISNLKSGRHLVVANPAAKVGAAMIVVICRFDTCFGSNTAPSGQKRKRMYL</sequence>
<keyword evidence="2" id="KW-1185">Reference proteome</keyword>
<evidence type="ECO:0000313" key="1">
    <source>
        <dbReference type="EMBL" id="KAH9506215.1"/>
    </source>
</evidence>
<reference evidence="1" key="1">
    <citation type="submission" date="2013-05" db="EMBL/GenBank/DDBJ databases">
        <authorList>
            <person name="Yim A.K.Y."/>
            <person name="Chan T.F."/>
            <person name="Ji K.M."/>
            <person name="Liu X.Y."/>
            <person name="Zhou J.W."/>
            <person name="Li R.Q."/>
            <person name="Yang K.Y."/>
            <person name="Li J."/>
            <person name="Li M."/>
            <person name="Law P.T.W."/>
            <person name="Wu Y.L."/>
            <person name="Cai Z.L."/>
            <person name="Qin H."/>
            <person name="Bao Y."/>
            <person name="Leung R.K.K."/>
            <person name="Ng P.K.S."/>
            <person name="Zou J."/>
            <person name="Zhong X.J."/>
            <person name="Ran P.X."/>
            <person name="Zhong N.S."/>
            <person name="Liu Z.G."/>
            <person name="Tsui S.K.W."/>
        </authorList>
    </citation>
    <scope>NUCLEOTIDE SEQUENCE</scope>
    <source>
        <strain evidence="1">Derf</strain>
        <tissue evidence="1">Whole organism</tissue>
    </source>
</reference>
<reference evidence="1" key="2">
    <citation type="journal article" date="2022" name="Res Sq">
        <title>Comparative Genomics Reveals Insights into the Divergent Evolution of Astigmatic Mites and Household Pest Adaptations.</title>
        <authorList>
            <person name="Xiong Q."/>
            <person name="Wan A.T.-Y."/>
            <person name="Liu X.-Y."/>
            <person name="Fung C.S.-H."/>
            <person name="Xiao X."/>
            <person name="Malainual N."/>
            <person name="Hou J."/>
            <person name="Wang L."/>
            <person name="Wang M."/>
            <person name="Yang K."/>
            <person name="Cui Y."/>
            <person name="Leung E."/>
            <person name="Nong W."/>
            <person name="Shin S.-K."/>
            <person name="Au S."/>
            <person name="Jeong K.Y."/>
            <person name="Chew F.T."/>
            <person name="Hui J."/>
            <person name="Leung T.F."/>
            <person name="Tungtrongchitr A."/>
            <person name="Zhong N."/>
            <person name="Liu Z."/>
            <person name="Tsui S."/>
        </authorList>
    </citation>
    <scope>NUCLEOTIDE SEQUENCE</scope>
    <source>
        <strain evidence="1">Derf</strain>
        <tissue evidence="1">Whole organism</tissue>
    </source>
</reference>
<gene>
    <name evidence="1" type="ORF">DERF_010956</name>
</gene>
<evidence type="ECO:0000313" key="2">
    <source>
        <dbReference type="Proteomes" id="UP000790347"/>
    </source>
</evidence>
<comment type="caution">
    <text evidence="1">The sequence shown here is derived from an EMBL/GenBank/DDBJ whole genome shotgun (WGS) entry which is preliminary data.</text>
</comment>
<dbReference type="AlphaFoldDB" id="A0A922KYT7"/>
<name>A0A922KYT7_DERFA</name>
<protein>
    <submittedName>
        <fullName evidence="1">Uncharacterized protein</fullName>
    </submittedName>
</protein>